<feature type="compositionally biased region" description="Acidic residues" evidence="2">
    <location>
        <begin position="278"/>
        <end position="293"/>
    </location>
</feature>
<dbReference type="SUPFAM" id="SSF49764">
    <property type="entry name" value="HSP20-like chaperones"/>
    <property type="match status" value="1"/>
</dbReference>
<dbReference type="InterPro" id="IPR041442">
    <property type="entry name" value="PIH1D1/2/3_CS-like"/>
</dbReference>
<comment type="similarity">
    <text evidence="1">Belongs to the PIH1 family.</text>
</comment>
<feature type="region of interest" description="Disordered" evidence="2">
    <location>
        <begin position="275"/>
        <end position="331"/>
    </location>
</feature>
<name>A0A6S7G2G9_PARCT</name>
<proteinExistence type="inferred from homology"/>
<reference evidence="3" key="1">
    <citation type="submission" date="2020-04" db="EMBL/GenBank/DDBJ databases">
        <authorList>
            <person name="Alioto T."/>
            <person name="Alioto T."/>
            <person name="Gomez Garrido J."/>
        </authorList>
    </citation>
    <scope>NUCLEOTIDE SEQUENCE</scope>
    <source>
        <strain evidence="3">A484AB</strain>
    </source>
</reference>
<feature type="compositionally biased region" description="Polar residues" evidence="2">
    <location>
        <begin position="122"/>
        <end position="134"/>
    </location>
</feature>
<keyword evidence="4" id="KW-1185">Reference proteome</keyword>
<evidence type="ECO:0000256" key="1">
    <source>
        <dbReference type="ARBA" id="ARBA00008511"/>
    </source>
</evidence>
<dbReference type="GO" id="GO:0005737">
    <property type="term" value="C:cytoplasm"/>
    <property type="evidence" value="ECO:0007669"/>
    <property type="project" value="TreeGrafter"/>
</dbReference>
<dbReference type="PANTHER" id="PTHR22997:SF3">
    <property type="entry name" value="PROTEIN KINTOUN"/>
    <property type="match status" value="1"/>
</dbReference>
<feature type="compositionally biased region" description="Basic and acidic residues" evidence="2">
    <location>
        <begin position="112"/>
        <end position="121"/>
    </location>
</feature>
<dbReference type="EMBL" id="CACRXK020001124">
    <property type="protein sequence ID" value="CAB3987124.1"/>
    <property type="molecule type" value="Genomic_DNA"/>
</dbReference>
<accession>A0A6S7G2G9</accession>
<dbReference type="InterPro" id="IPR012981">
    <property type="entry name" value="PIH1_N"/>
</dbReference>
<dbReference type="InterPro" id="IPR050734">
    <property type="entry name" value="PIH1/Kintoun_subfamily"/>
</dbReference>
<dbReference type="AlphaFoldDB" id="A0A6S7G2G9"/>
<evidence type="ECO:0000313" key="4">
    <source>
        <dbReference type="Proteomes" id="UP001152795"/>
    </source>
</evidence>
<dbReference type="InterPro" id="IPR008978">
    <property type="entry name" value="HSP20-like_chaperone"/>
</dbReference>
<evidence type="ECO:0000256" key="2">
    <source>
        <dbReference type="SAM" id="MobiDB-lite"/>
    </source>
</evidence>
<dbReference type="Proteomes" id="UP001152795">
    <property type="component" value="Unassembled WGS sequence"/>
</dbReference>
<gene>
    <name evidence="3" type="ORF">PACLA_8A019265</name>
</gene>
<dbReference type="Pfam" id="PF18201">
    <property type="entry name" value="PIH1_CS"/>
    <property type="match status" value="1"/>
</dbReference>
<organism evidence="3 4">
    <name type="scientific">Paramuricea clavata</name>
    <name type="common">Red gorgonian</name>
    <name type="synonym">Violescent sea-whip</name>
    <dbReference type="NCBI Taxonomy" id="317549"/>
    <lineage>
        <taxon>Eukaryota</taxon>
        <taxon>Metazoa</taxon>
        <taxon>Cnidaria</taxon>
        <taxon>Anthozoa</taxon>
        <taxon>Octocorallia</taxon>
        <taxon>Malacalcyonacea</taxon>
        <taxon>Plexauridae</taxon>
        <taxon>Paramuricea</taxon>
    </lineage>
</organism>
<protein>
    <submittedName>
        <fullName evidence="3">Uncharacterized protein</fullName>
    </submittedName>
</protein>
<dbReference type="PANTHER" id="PTHR22997">
    <property type="entry name" value="PIH1 DOMAIN-CONTAINING PROTEIN 1"/>
    <property type="match status" value="1"/>
</dbReference>
<comment type="caution">
    <text evidence="3">The sequence shown here is derived from an EMBL/GenBank/DDBJ whole genome shotgun (WGS) entry which is preliminary data.</text>
</comment>
<sequence>MNLLLGGLTHFNLHLLPAKKCTVYDIVFHTETYRMGQKDPRFKQLILDTTFDAIERNWKIKLDRKNLKYPKVKFKGTKTSTIIRTSNDEGVKNAGADIEIGNEKLPYPYKNETPDVNDKTNESSSRLENGPSSDNHSRTPKYSIVHRGHLDLQNFTNARDSRASTRPQELVVNIELPLCASSAGVDLDIFEKQLVLDSSDPNYHLDITLPYPVNEDDGRAQFDKSKRALIVTLPVVPAPPIALNGYADNEAAESKVNGLVTEIVNDKVECGLEHVVNDDDDDDGATDSNDNDGGDSNNGGNENYRGHGNKNYGDHGIESTGDGNNVDHNCDGSVKDIEKGLNNLDVSDADVSTDGCKDVVQEQRSGVTCPVFKTPPYSFHQNNESVTFVLHVAHVSLDTMSLGFNGNKCCISFPSTSITSTNFLSPGYALHIEFPDECLIDSEKSSVDLNETNLVLILYKQVNCVGTWRWFMIGSDEHTLEKKVFLTGETLQESLNEVEDNWAQQPLTVNPKVESASEEETVIQVDIKSENLRAADSSNMGNILAGADELLFSEVKNGSSDTVVDNVVQGEDEIKNDTLKDCNKLNAPDDTVVMINYADLDEVEFIEENYDENEADGLNEPERLSTVQEIEPTNEVSNN</sequence>
<evidence type="ECO:0000313" key="3">
    <source>
        <dbReference type="EMBL" id="CAB3987124.1"/>
    </source>
</evidence>
<feature type="region of interest" description="Disordered" evidence="2">
    <location>
        <begin position="612"/>
        <end position="639"/>
    </location>
</feature>
<dbReference type="Gene3D" id="2.60.40.790">
    <property type="match status" value="1"/>
</dbReference>
<feature type="region of interest" description="Disordered" evidence="2">
    <location>
        <begin position="103"/>
        <end position="140"/>
    </location>
</feature>
<dbReference type="OrthoDB" id="546764at2759"/>
<dbReference type="Pfam" id="PF08190">
    <property type="entry name" value="PIH1"/>
    <property type="match status" value="1"/>
</dbReference>